<gene>
    <name evidence="2" type="ORF">RCOM_1899720</name>
</gene>
<reference evidence="3" key="1">
    <citation type="journal article" date="2010" name="Nat. Biotechnol.">
        <title>Draft genome sequence of the oilseed species Ricinus communis.</title>
        <authorList>
            <person name="Chan A.P."/>
            <person name="Crabtree J."/>
            <person name="Zhao Q."/>
            <person name="Lorenzi H."/>
            <person name="Orvis J."/>
            <person name="Puiu D."/>
            <person name="Melake-Berhan A."/>
            <person name="Jones K.M."/>
            <person name="Redman J."/>
            <person name="Chen G."/>
            <person name="Cahoon E.B."/>
            <person name="Gedil M."/>
            <person name="Stanke M."/>
            <person name="Haas B.J."/>
            <person name="Wortman J.R."/>
            <person name="Fraser-Liggett C.M."/>
            <person name="Ravel J."/>
            <person name="Rabinowicz P.D."/>
        </authorList>
    </citation>
    <scope>NUCLEOTIDE SEQUENCE [LARGE SCALE GENOMIC DNA]</scope>
    <source>
        <strain evidence="3">cv. Hale</strain>
    </source>
</reference>
<name>B9TGC4_RICCO</name>
<evidence type="ECO:0000313" key="2">
    <source>
        <dbReference type="EMBL" id="EEF25091.1"/>
    </source>
</evidence>
<protein>
    <submittedName>
        <fullName evidence="2">Uncharacterized protein</fullName>
    </submittedName>
</protein>
<feature type="compositionally biased region" description="Basic residues" evidence="1">
    <location>
        <begin position="163"/>
        <end position="172"/>
    </location>
</feature>
<keyword evidence="3" id="KW-1185">Reference proteome</keyword>
<proteinExistence type="predicted"/>
<evidence type="ECO:0000256" key="1">
    <source>
        <dbReference type="SAM" id="MobiDB-lite"/>
    </source>
</evidence>
<dbReference type="AlphaFoldDB" id="B9TGC4"/>
<dbReference type="InParanoid" id="B9TGC4"/>
<organism evidence="2 3">
    <name type="scientific">Ricinus communis</name>
    <name type="common">Castor bean</name>
    <dbReference type="NCBI Taxonomy" id="3988"/>
    <lineage>
        <taxon>Eukaryota</taxon>
        <taxon>Viridiplantae</taxon>
        <taxon>Streptophyta</taxon>
        <taxon>Embryophyta</taxon>
        <taxon>Tracheophyta</taxon>
        <taxon>Spermatophyta</taxon>
        <taxon>Magnoliopsida</taxon>
        <taxon>eudicotyledons</taxon>
        <taxon>Gunneridae</taxon>
        <taxon>Pentapetalae</taxon>
        <taxon>rosids</taxon>
        <taxon>fabids</taxon>
        <taxon>Malpighiales</taxon>
        <taxon>Euphorbiaceae</taxon>
        <taxon>Acalyphoideae</taxon>
        <taxon>Acalypheae</taxon>
        <taxon>Ricinus</taxon>
    </lineage>
</organism>
<feature type="compositionally biased region" description="Basic and acidic residues" evidence="1">
    <location>
        <begin position="136"/>
        <end position="145"/>
    </location>
</feature>
<evidence type="ECO:0000313" key="3">
    <source>
        <dbReference type="Proteomes" id="UP000008311"/>
    </source>
</evidence>
<accession>B9TGC4</accession>
<feature type="region of interest" description="Disordered" evidence="1">
    <location>
        <begin position="98"/>
        <end position="172"/>
    </location>
</feature>
<dbReference type="EMBL" id="EQ980563">
    <property type="protein sequence ID" value="EEF25091.1"/>
    <property type="molecule type" value="Genomic_DNA"/>
</dbReference>
<dbReference type="Proteomes" id="UP000008311">
    <property type="component" value="Unassembled WGS sequence"/>
</dbReference>
<sequence>MCTGMPASSRVSAIATPTTPVPTMTTSALVEIGMFRSFRKPASATAARWAWPSGEYLGVLLRRGATGVPGKDDPQRELAHRPLGQVVKEIFDLGGLPRLGGAEDGGRQFGMLSKSGSGGGRHARADAGVQPVVDQQRGHLHEARHVGRRRQSPGRHAAPGHPSGRHSGRAQQ</sequence>